<dbReference type="SUPFAM" id="SSF53756">
    <property type="entry name" value="UDP-Glycosyltransferase/glycogen phosphorylase"/>
    <property type="match status" value="1"/>
</dbReference>
<dbReference type="Pfam" id="PF20706">
    <property type="entry name" value="GT4-conflict"/>
    <property type="match status" value="1"/>
</dbReference>
<protein>
    <recommendedName>
        <fullName evidence="5">Glycosyl transferase family 1 domain-containing protein</fullName>
    </recommendedName>
</protein>
<accession>A0ABN8LFG5</accession>
<proteinExistence type="predicted"/>
<comment type="caution">
    <text evidence="3">The sequence shown here is derived from an EMBL/GenBank/DDBJ whole genome shotgun (WGS) entry which is preliminary data.</text>
</comment>
<dbReference type="CDD" id="cd03801">
    <property type="entry name" value="GT4_PimA-like"/>
    <property type="match status" value="1"/>
</dbReference>
<keyword evidence="1" id="KW-0808">Transferase</keyword>
<dbReference type="Gene3D" id="3.40.50.2000">
    <property type="entry name" value="Glycogen Phosphorylase B"/>
    <property type="match status" value="1"/>
</dbReference>
<keyword evidence="4" id="KW-1185">Reference proteome</keyword>
<evidence type="ECO:0000313" key="4">
    <source>
        <dbReference type="Proteomes" id="UP001159427"/>
    </source>
</evidence>
<feature type="region of interest" description="Disordered" evidence="2">
    <location>
        <begin position="454"/>
        <end position="480"/>
    </location>
</feature>
<reference evidence="3 4" key="1">
    <citation type="submission" date="2022-05" db="EMBL/GenBank/DDBJ databases">
        <authorList>
            <consortium name="Genoscope - CEA"/>
            <person name="William W."/>
        </authorList>
    </citation>
    <scope>NUCLEOTIDE SEQUENCE [LARGE SCALE GENOMIC DNA]</scope>
</reference>
<dbReference type="Proteomes" id="UP001159427">
    <property type="component" value="Unassembled WGS sequence"/>
</dbReference>
<evidence type="ECO:0000256" key="1">
    <source>
        <dbReference type="ARBA" id="ARBA00022679"/>
    </source>
</evidence>
<gene>
    <name evidence="3" type="ORF">PEVE_00041687</name>
</gene>
<dbReference type="PANTHER" id="PTHR46401:SF2">
    <property type="entry name" value="GLYCOSYLTRANSFERASE WBBK-RELATED"/>
    <property type="match status" value="1"/>
</dbReference>
<name>A0ABN8LFG5_9CNID</name>
<evidence type="ECO:0008006" key="5">
    <source>
        <dbReference type="Google" id="ProtNLM"/>
    </source>
</evidence>
<evidence type="ECO:0000256" key="2">
    <source>
        <dbReference type="SAM" id="MobiDB-lite"/>
    </source>
</evidence>
<feature type="compositionally biased region" description="Polar residues" evidence="2">
    <location>
        <begin position="454"/>
        <end position="472"/>
    </location>
</feature>
<dbReference type="PANTHER" id="PTHR46401">
    <property type="entry name" value="GLYCOSYLTRANSFERASE WBBK-RELATED"/>
    <property type="match status" value="1"/>
</dbReference>
<dbReference type="EMBL" id="CALNXI010000008">
    <property type="protein sequence ID" value="CAH3014291.1"/>
    <property type="molecule type" value="Genomic_DNA"/>
</dbReference>
<evidence type="ECO:0000313" key="3">
    <source>
        <dbReference type="EMBL" id="CAH3014291.1"/>
    </source>
</evidence>
<organism evidence="3 4">
    <name type="scientific">Porites evermanni</name>
    <dbReference type="NCBI Taxonomy" id="104178"/>
    <lineage>
        <taxon>Eukaryota</taxon>
        <taxon>Metazoa</taxon>
        <taxon>Cnidaria</taxon>
        <taxon>Anthozoa</taxon>
        <taxon>Hexacorallia</taxon>
        <taxon>Scleractinia</taxon>
        <taxon>Fungiina</taxon>
        <taxon>Poritidae</taxon>
        <taxon>Porites</taxon>
    </lineage>
</organism>
<sequence>MPEREGAIVILIICDEWKPSKGGLSAFNRQLVIDLVKESRGKFIVHCYVSQCDEADREDAKKNGVNLVTAQKIPGAANPHEWLKIPPPEIPNIDVVIGHGRKFGLPAYFIKKITQSCKLVQFLHVYCPDLGKYKTSKSTANCLPSDTIDENERKHADEIELCEVADAVVAVGPALQQKYQRDLLDIDVQVFTPSISASFLVNQPPRWQIHEAAEEPKDFICLVCGRADFEDRKLKGYDVIANAIGSLGKKFHLKFVGSPACKQRTLEKWFLKKTNITREQLTICRFVDQSQLKKLFCSSDVVVLPSRVEGFGLVALEAISADTNVLVSKQAGISQALQTVEGANWVIVESDDPVEWANKIRHLSNQKVQERREKAIRLRENYAKKYSSQEECRKLLSAIETLVNRGMWTLYHHHISHDLFPNEVSSHILARPPSPPAHKYNMSNSPLAISKSCDISQHSQSNRSPTQMPPQQNRKRARAEVNDQIRSIPMLVQAVLFQDFNRIFGKQTKIGSRCLRWGDVSLHRDPKTGSERLILKRGGSRACGGQGEHPLQPRAVKFYKIFEKRRPSEAKKVDSSFYLAVKPKVKNEDPVWYMNKPQAVNKIGKCQITQDKSAKRLRH</sequence>